<feature type="transmembrane region" description="Helical" evidence="2">
    <location>
        <begin position="488"/>
        <end position="508"/>
    </location>
</feature>
<accession>A0A1G4KA82</accession>
<dbReference type="InterPro" id="IPR038769">
    <property type="entry name" value="MTC4"/>
</dbReference>
<proteinExistence type="predicted"/>
<reference evidence="4" key="1">
    <citation type="submission" date="2016-03" db="EMBL/GenBank/DDBJ databases">
        <authorList>
            <person name="Devillers Hugo."/>
        </authorList>
    </citation>
    <scope>NUCLEOTIDE SEQUENCE [LARGE SCALE GENOMIC DNA]</scope>
</reference>
<evidence type="ECO:0000256" key="2">
    <source>
        <dbReference type="SAM" id="Phobius"/>
    </source>
</evidence>
<feature type="region of interest" description="Disordered" evidence="1">
    <location>
        <begin position="244"/>
        <end position="316"/>
    </location>
</feature>
<dbReference type="Proteomes" id="UP000189911">
    <property type="component" value="Chromosome F"/>
</dbReference>
<name>A0A1G4KA82_9SACH</name>
<keyword evidence="2" id="KW-1133">Transmembrane helix</keyword>
<evidence type="ECO:0000313" key="3">
    <source>
        <dbReference type="EMBL" id="SCV01091.1"/>
    </source>
</evidence>
<dbReference type="OrthoDB" id="4064064at2759"/>
<dbReference type="PANTHER" id="PTHR38426:SF1">
    <property type="entry name" value="MAINTENANCE OF TELOMERE CAPPING PROTEIN 4"/>
    <property type="match status" value="1"/>
</dbReference>
<dbReference type="AlphaFoldDB" id="A0A1G4KA82"/>
<dbReference type="EMBL" id="LT598452">
    <property type="protein sequence ID" value="SCV01091.1"/>
    <property type="molecule type" value="Genomic_DNA"/>
</dbReference>
<evidence type="ECO:0000313" key="4">
    <source>
        <dbReference type="Proteomes" id="UP000189911"/>
    </source>
</evidence>
<evidence type="ECO:0000256" key="1">
    <source>
        <dbReference type="SAM" id="MobiDB-lite"/>
    </source>
</evidence>
<protein>
    <submittedName>
        <fullName evidence="3">LANO_0F10088g1_1</fullName>
    </submittedName>
</protein>
<gene>
    <name evidence="3" type="ORF">LANO_0F10088G</name>
</gene>
<keyword evidence="2" id="KW-0472">Membrane</keyword>
<feature type="compositionally biased region" description="Polar residues" evidence="1">
    <location>
        <begin position="270"/>
        <end position="313"/>
    </location>
</feature>
<sequence length="530" mass="60943">MAGIEDTELDGSHHVSSDRLLQTAKFLADAKSSLLEDLNVDNIRVSNAYNNGSANIGDQQGERPLRTISKGSKVRADRVRSYMHFFYHLIEEEVASGQSNSAHEGVEGTYNPLQVIRNRKAKKKLHQQLRNDISFMKPPILAIRDFSKSQDRDFPWFVDVSERSGDLAWRISNWDQLRRPDGKRWFVKEHKSRSHSATLSSRSYPSQFYRNNRISNHSRASSLVLPGKSSSNWELPLIAVESVDQDAEESFPSSENKYEKMRGKTKRLSRSTLHSRSNSQQQINLDINGASKSAGHNQVPYSTPTEPTTNHGNASEVHIKSVRNRFPEHRSISGDSNKASYEFLELQEPLQHDQKATILQAEYNELKYLRCTWQVMKNRQGTLNILETKNAEKASKTVFEDPAQFCKSAEKVINDYRDELTQALKTCDIWKSKLLNDYAIRVENLISSSDRVLSDINTTLTLRLKLLQEKIDKFGTLNRMNKEPLKMFLYRVLEVFIVILFWGIWFVFTIMKSAKIMILTLLKVIRLAVW</sequence>
<keyword evidence="4" id="KW-1185">Reference proteome</keyword>
<organism evidence="3 4">
    <name type="scientific">Lachancea nothofagi CBS 11611</name>
    <dbReference type="NCBI Taxonomy" id="1266666"/>
    <lineage>
        <taxon>Eukaryota</taxon>
        <taxon>Fungi</taxon>
        <taxon>Dikarya</taxon>
        <taxon>Ascomycota</taxon>
        <taxon>Saccharomycotina</taxon>
        <taxon>Saccharomycetes</taxon>
        <taxon>Saccharomycetales</taxon>
        <taxon>Saccharomycetaceae</taxon>
        <taxon>Lachancea</taxon>
    </lineage>
</organism>
<keyword evidence="2" id="KW-0812">Transmembrane</keyword>
<dbReference type="PANTHER" id="PTHR38426">
    <property type="entry name" value="MAINTENANCE OF TELOMERE CAPPING PROTEIN 4"/>
    <property type="match status" value="1"/>
</dbReference>